<dbReference type="RefSeq" id="WP_084336523.1">
    <property type="nucleotide sequence ID" value="NZ_CBKZNZ010000055.1"/>
</dbReference>
<dbReference type="GO" id="GO:0008932">
    <property type="term" value="F:lytic endotransglycosylase activity"/>
    <property type="evidence" value="ECO:0007669"/>
    <property type="project" value="UniProtKB-UniRule"/>
</dbReference>
<dbReference type="EMBL" id="FNFD01000011">
    <property type="protein sequence ID" value="SDK88412.1"/>
    <property type="molecule type" value="Genomic_DNA"/>
</dbReference>
<dbReference type="PANTHER" id="PTHR34183:SF8">
    <property type="entry name" value="ENDOLYTIC PEPTIDOGLYCAN TRANSGLYCOSYLASE RLPA-RELATED"/>
    <property type="match status" value="1"/>
</dbReference>
<evidence type="ECO:0000256" key="2">
    <source>
        <dbReference type="ARBA" id="ARBA00023316"/>
    </source>
</evidence>
<feature type="domain" description="RlpA-like protein double-psi beta-barrel" evidence="5">
    <location>
        <begin position="43"/>
        <end position="132"/>
    </location>
</feature>
<organism evidence="6 7">
    <name type="scientific">Pseudomonas indica</name>
    <dbReference type="NCBI Taxonomy" id="137658"/>
    <lineage>
        <taxon>Bacteria</taxon>
        <taxon>Pseudomonadati</taxon>
        <taxon>Pseudomonadota</taxon>
        <taxon>Gammaproteobacteria</taxon>
        <taxon>Pseudomonadales</taxon>
        <taxon>Pseudomonadaceae</taxon>
        <taxon>Pseudomonas</taxon>
    </lineage>
</organism>
<dbReference type="Gene3D" id="2.40.40.10">
    <property type="entry name" value="RlpA-like domain"/>
    <property type="match status" value="1"/>
</dbReference>
<evidence type="ECO:0000259" key="5">
    <source>
        <dbReference type="Pfam" id="PF03330"/>
    </source>
</evidence>
<keyword evidence="3 6" id="KW-0449">Lipoprotein</keyword>
<dbReference type="SUPFAM" id="SSF50685">
    <property type="entry name" value="Barwin-like endoglucanases"/>
    <property type="match status" value="1"/>
</dbReference>
<dbReference type="Pfam" id="PF03330">
    <property type="entry name" value="DPBB_1"/>
    <property type="match status" value="1"/>
</dbReference>
<dbReference type="InterPro" id="IPR034718">
    <property type="entry name" value="RlpA"/>
</dbReference>
<dbReference type="GO" id="GO:0071555">
    <property type="term" value="P:cell wall organization"/>
    <property type="evidence" value="ECO:0007669"/>
    <property type="project" value="UniProtKB-KW"/>
</dbReference>
<dbReference type="GO" id="GO:0005886">
    <property type="term" value="C:plasma membrane"/>
    <property type="evidence" value="ECO:0007669"/>
    <property type="project" value="UniProtKB-SubCell"/>
</dbReference>
<sequence>MRLSLARPRWVSALLVSSLLLGGCAGLRPGGEEERIDPSGYRAEGKASYYGSRHHGRRTASGERFDQNALTAAHRTLPFGTRVRVTNLNNNRTVVVRINDRGPYGRGRIIDLSFKAAQQLDMIRPGVVPVRVESLVD</sequence>
<proteinExistence type="inferred from homology"/>
<comment type="subcellular location">
    <subcellularLocation>
        <location evidence="3">Cell membrane</location>
        <topology evidence="3">Lipid-anchor</topology>
    </subcellularLocation>
</comment>
<dbReference type="Proteomes" id="UP000198706">
    <property type="component" value="Unassembled WGS sequence"/>
</dbReference>
<keyword evidence="2 3" id="KW-0961">Cell wall biogenesis/degradation</keyword>
<evidence type="ECO:0000256" key="1">
    <source>
        <dbReference type="ARBA" id="ARBA00023239"/>
    </source>
</evidence>
<dbReference type="InterPro" id="IPR009009">
    <property type="entry name" value="RlpA-like_DPBB"/>
</dbReference>
<comment type="similarity">
    <text evidence="3 4">Belongs to the RlpA family.</text>
</comment>
<dbReference type="EC" id="4.2.2.-" evidence="3"/>
<name>A0A1G9FJ87_9PSED</name>
<dbReference type="HAMAP" id="MF_02071">
    <property type="entry name" value="RlpA"/>
    <property type="match status" value="1"/>
</dbReference>
<comment type="function">
    <text evidence="3">Lytic transglycosylase with a strong preference for naked glycan strands that lack stem peptides.</text>
</comment>
<dbReference type="PANTHER" id="PTHR34183">
    <property type="entry name" value="ENDOLYTIC PEPTIDOGLYCAN TRANSGLYCOSYLASE RLPA"/>
    <property type="match status" value="1"/>
</dbReference>
<keyword evidence="3" id="KW-0472">Membrane</keyword>
<dbReference type="PROSITE" id="PS51257">
    <property type="entry name" value="PROKAR_LIPOPROTEIN"/>
    <property type="match status" value="1"/>
</dbReference>
<dbReference type="NCBIfam" id="TIGR00413">
    <property type="entry name" value="rlpA"/>
    <property type="match status" value="1"/>
</dbReference>
<evidence type="ECO:0000313" key="6">
    <source>
        <dbReference type="EMBL" id="SDK88412.1"/>
    </source>
</evidence>
<dbReference type="AlphaFoldDB" id="A0A1G9FJ87"/>
<dbReference type="InterPro" id="IPR036908">
    <property type="entry name" value="RlpA-like_sf"/>
</dbReference>
<dbReference type="InterPro" id="IPR012997">
    <property type="entry name" value="RplA"/>
</dbReference>
<keyword evidence="3" id="KW-1003">Cell membrane</keyword>
<dbReference type="STRING" id="137658.SAMN05216186_111131"/>
<evidence type="ECO:0000256" key="4">
    <source>
        <dbReference type="RuleBase" id="RU003495"/>
    </source>
</evidence>
<keyword evidence="3" id="KW-0564">Palmitate</keyword>
<keyword evidence="1 3" id="KW-0456">Lyase</keyword>
<protein>
    <recommendedName>
        <fullName evidence="3">Endolytic peptidoglycan transglycosylase RlpA</fullName>
        <ecNumber evidence="3">4.2.2.-</ecNumber>
    </recommendedName>
</protein>
<dbReference type="GO" id="GO:0000270">
    <property type="term" value="P:peptidoglycan metabolic process"/>
    <property type="evidence" value="ECO:0007669"/>
    <property type="project" value="UniProtKB-UniRule"/>
</dbReference>
<reference evidence="6 7" key="1">
    <citation type="submission" date="2016-10" db="EMBL/GenBank/DDBJ databases">
        <authorList>
            <person name="de Groot N.N."/>
        </authorList>
    </citation>
    <scope>NUCLEOTIDE SEQUENCE [LARGE SCALE GENOMIC DNA]</scope>
    <source>
        <strain evidence="6 7">JCM 21544</strain>
    </source>
</reference>
<evidence type="ECO:0000256" key="3">
    <source>
        <dbReference type="HAMAP-Rule" id="MF_02071"/>
    </source>
</evidence>
<gene>
    <name evidence="3" type="primary">rlpA</name>
    <name evidence="6" type="ORF">SAMN05216186_111131</name>
</gene>
<dbReference type="CDD" id="cd22268">
    <property type="entry name" value="DPBB_RlpA-like"/>
    <property type="match status" value="1"/>
</dbReference>
<keyword evidence="7" id="KW-1185">Reference proteome</keyword>
<evidence type="ECO:0000313" key="7">
    <source>
        <dbReference type="Proteomes" id="UP000198706"/>
    </source>
</evidence>
<accession>A0A1G9FJ87</accession>